<reference evidence="2 3" key="1">
    <citation type="journal article" date="2017" name="Genome Biol. Evol.">
        <title>Phytophthora megakarya and P. palmivora, closely related causal agents of cacao black pod rot, underwent increases in genome sizes and gene numbers by different mechanisms.</title>
        <authorList>
            <person name="Ali S.S."/>
            <person name="Shao J."/>
            <person name="Lary D.J."/>
            <person name="Kronmiller B."/>
            <person name="Shen D."/>
            <person name="Strem M.D."/>
            <person name="Amoako-Attah I."/>
            <person name="Akrofi A.Y."/>
            <person name="Begoude B.A."/>
            <person name="Ten Hoopen G.M."/>
            <person name="Coulibaly K."/>
            <person name="Kebe B.I."/>
            <person name="Melnick R.L."/>
            <person name="Guiltinan M.J."/>
            <person name="Tyler B.M."/>
            <person name="Meinhardt L.W."/>
            <person name="Bailey B.A."/>
        </authorList>
    </citation>
    <scope>NUCLEOTIDE SEQUENCE [LARGE SCALE GENOMIC DNA]</scope>
    <source>
        <strain evidence="3">sbr112.9</strain>
    </source>
</reference>
<evidence type="ECO:0000313" key="3">
    <source>
        <dbReference type="Proteomes" id="UP000237271"/>
    </source>
</evidence>
<evidence type="ECO:0000313" key="2">
    <source>
        <dbReference type="EMBL" id="POM69196.1"/>
    </source>
</evidence>
<feature type="region of interest" description="Disordered" evidence="1">
    <location>
        <begin position="1"/>
        <end position="32"/>
    </location>
</feature>
<dbReference type="AlphaFoldDB" id="A0A2P4XUI4"/>
<keyword evidence="3" id="KW-1185">Reference proteome</keyword>
<feature type="compositionally biased region" description="Polar residues" evidence="1">
    <location>
        <begin position="1"/>
        <end position="10"/>
    </location>
</feature>
<dbReference type="Proteomes" id="UP000237271">
    <property type="component" value="Unassembled WGS sequence"/>
</dbReference>
<accession>A0A2P4XUI4</accession>
<proteinExistence type="predicted"/>
<comment type="caution">
    <text evidence="2">The sequence shown here is derived from an EMBL/GenBank/DDBJ whole genome shotgun (WGS) entry which is preliminary data.</text>
</comment>
<organism evidence="2 3">
    <name type="scientific">Phytophthora palmivora</name>
    <dbReference type="NCBI Taxonomy" id="4796"/>
    <lineage>
        <taxon>Eukaryota</taxon>
        <taxon>Sar</taxon>
        <taxon>Stramenopiles</taxon>
        <taxon>Oomycota</taxon>
        <taxon>Peronosporomycetes</taxon>
        <taxon>Peronosporales</taxon>
        <taxon>Peronosporaceae</taxon>
        <taxon>Phytophthora</taxon>
    </lineage>
</organism>
<protein>
    <submittedName>
        <fullName evidence="2">Uncharacterized protein</fullName>
    </submittedName>
</protein>
<dbReference type="EMBL" id="NCKW01007917">
    <property type="protein sequence ID" value="POM69196.1"/>
    <property type="molecule type" value="Genomic_DNA"/>
</dbReference>
<gene>
    <name evidence="2" type="ORF">PHPALM_14541</name>
</gene>
<sequence>MSAKPISTTFPARRRLSSPSPSPPAPVTASSRARAFQIRNHAPKWYTSIRKLRGSNAEVSVCRWMGLPLRSHRAKITGASTERLFYQSFQLSSQKVYKSIKIDNLSSSGGQAHPIFSSK</sequence>
<evidence type="ECO:0000256" key="1">
    <source>
        <dbReference type="SAM" id="MobiDB-lite"/>
    </source>
</evidence>
<name>A0A2P4XUI4_9STRA</name>